<dbReference type="STRING" id="1397666.RS24_01333"/>
<keyword evidence="1" id="KW-1133">Transmembrane helix</keyword>
<organism evidence="2 3">
    <name type="scientific">Candidatus Micropelagius thuwalensis</name>
    <dbReference type="NCBI Taxonomy" id="1397666"/>
    <lineage>
        <taxon>Bacteria</taxon>
        <taxon>Pseudomonadati</taxon>
        <taxon>Pseudomonadota</taxon>
        <taxon>Alphaproteobacteria</taxon>
        <taxon>PS1 clade</taxon>
        <taxon>Candidatus Micropelagius</taxon>
    </lineage>
</organism>
<feature type="transmembrane region" description="Helical" evidence="1">
    <location>
        <begin position="291"/>
        <end position="310"/>
    </location>
</feature>
<evidence type="ECO:0000256" key="1">
    <source>
        <dbReference type="SAM" id="Phobius"/>
    </source>
</evidence>
<feature type="transmembrane region" description="Helical" evidence="1">
    <location>
        <begin position="258"/>
        <end position="279"/>
    </location>
</feature>
<accession>U2WS04</accession>
<feature type="transmembrane region" description="Helical" evidence="1">
    <location>
        <begin position="167"/>
        <end position="189"/>
    </location>
</feature>
<comment type="caution">
    <text evidence="2">The sequence shown here is derived from an EMBL/GenBank/DDBJ whole genome shotgun (WGS) entry which is preliminary data.</text>
</comment>
<dbReference type="Proteomes" id="UP000016762">
    <property type="component" value="Unassembled WGS sequence"/>
</dbReference>
<proteinExistence type="predicted"/>
<sequence length="315" mass="36562">MKRLSDSVAVFFIRMLRHALPVFLCFLALLPAQALFPSKALAVDVVLVSSNMRYIDFTQHIKRVRQDIYDFAIQNTGDETMYLTLELSHPDIFHIATYPKLDIPFNLRLIGSDDTEIAPEDAMSNEIDWEVPPGATRRYILHGDIPGKTKFWLWNPDYKSEIEKNRFYFHQFVLVALIFVAMLALVVAHLRNRRRLIIPSLFALSFVVIMLVRWQIFMNYLDMNDLRLAMVLMSVALIIAHFSLMDMSAVSKRYWRRVILNVDTILLVVILGWVTQFFYPDFLGAMTVDWLEMFLVIPSILLCLAVVISLKLPEN</sequence>
<evidence type="ECO:0000313" key="2">
    <source>
        <dbReference type="EMBL" id="ERL46335.1"/>
    </source>
</evidence>
<gene>
    <name evidence="2" type="primary">ctpA</name>
    <name evidence="2" type="ORF">RS24_01333</name>
</gene>
<reference evidence="2 3" key="1">
    <citation type="journal article" date="2014" name="FEMS Microbiol. Ecol.">
        <title>Genomic differentiation among two strains of the PS1 clade isolated from geographically separated marine habitats.</title>
        <authorList>
            <person name="Jimenez-Infante F."/>
            <person name="Ngugi D.K."/>
            <person name="Alam I."/>
            <person name="Rashid M."/>
            <person name="Baalawi W."/>
            <person name="Kamau A.A."/>
            <person name="Bajic V.B."/>
            <person name="Stingl U."/>
        </authorList>
    </citation>
    <scope>NUCLEOTIDE SEQUENCE [LARGE SCALE GENOMIC DNA]</scope>
    <source>
        <strain evidence="2 3">RS24</strain>
    </source>
</reference>
<keyword evidence="1" id="KW-0472">Membrane</keyword>
<name>U2WS04_9PROT</name>
<evidence type="ECO:0000313" key="3">
    <source>
        <dbReference type="Proteomes" id="UP000016762"/>
    </source>
</evidence>
<dbReference type="AlphaFoldDB" id="U2WS04"/>
<keyword evidence="3" id="KW-1185">Reference proteome</keyword>
<dbReference type="RefSeq" id="WP_021777313.1">
    <property type="nucleotide sequence ID" value="NZ_AWXE01000004.1"/>
</dbReference>
<keyword evidence="1" id="KW-0812">Transmembrane</keyword>
<dbReference type="OrthoDB" id="9822199at2"/>
<dbReference type="EMBL" id="AWXE01000004">
    <property type="protein sequence ID" value="ERL46335.1"/>
    <property type="molecule type" value="Genomic_DNA"/>
</dbReference>
<feature type="transmembrane region" description="Helical" evidence="1">
    <location>
        <begin position="228"/>
        <end position="246"/>
    </location>
</feature>
<feature type="transmembrane region" description="Helical" evidence="1">
    <location>
        <begin position="196"/>
        <end position="216"/>
    </location>
</feature>
<protein>
    <submittedName>
        <fullName evidence="2">Peptidase family S41 protein</fullName>
    </submittedName>
</protein>